<evidence type="ECO:0000313" key="2">
    <source>
        <dbReference type="EMBL" id="KKN80688.1"/>
    </source>
</evidence>
<feature type="region of interest" description="Disordered" evidence="1">
    <location>
        <begin position="1"/>
        <end position="39"/>
    </location>
</feature>
<sequence>MAEEGESPQGGAALKALVQPKADPELSLGGPSRLQQTSPGLLAPEERSAGANLKALAGRGTWQEYIWGINTAIADTLDFAPDAFAELFRRFGISASKGTVRDVFAGFGWTPPRGQEPDTRAFSAGHMHGVAAMLALPVPKAAGLRPLGVRPTALPTGGPREAIVRGVKEIGETAVRQPERFAAIESVSAAAAGVGIYEARKRFPDSPAAEALGAILFGLTPAGLIAAPGAIVRGTLAVGRHLPVSGTVIRIASNILQRAREFFTVSGATARARARMTRAVEEPEAALARMEEPGVLPEAKLTPAQQTGEPGVLALERSVMESSDTAVFQADEQIAELNATIIQSLEAPRGQVAVTKEHFEAAQAYLLSLLDGRLRIAALEADRRIAALTSGKTPKEANTIAAQELDKAHVAARATEEELYAVLPIDLEVLPTTTRSTLKIELMWRGRTADPEDIPVFVTEFLGGLNRKGKFVGGTLAKGATFEEMRVFRSRVLGEIRAERAKLRTGTGSRNKVRILEDIQEAILADLGALRGQVSGEAGQDLRIALDFSYSLNERFTRGPVGRLLGAERRGGPAVPEALTLETTLGIRGAKAGENARAMIKAVQDNPDELLGAAEDFIKARFVKDAIRNQRIDQGKAEAFLRNNKELLDEFPGVRSDIEAAIQNDSALLVAERRAESIGSKLANPRISKAALFIRSDPQKAFEAVRTMRDPGVEMQNLVNLAARDATGEATEGLQAAYLDWLLTRAMIAQTDIAGRPYVSGMRLRNALQDEATQAMSARVLTAEQQERLGQTLETALRFDMIRRARPAREGIIGDIPNIMIESMARIGILRAISRIGGGFGTIQVPGMISARVRSMIQSHVKDPATRLIIDAVMTEDPALMKALLMDLSKPENVKFVRRQLHAWIAGLLWEVGGAEREEAGPPPNVQQQAISRGSFL</sequence>
<accession>A0A0F9WPN8</accession>
<feature type="compositionally biased region" description="Polar residues" evidence="1">
    <location>
        <begin position="926"/>
        <end position="937"/>
    </location>
</feature>
<gene>
    <name evidence="2" type="ORF">LCGC14_0327800</name>
</gene>
<organism evidence="2">
    <name type="scientific">marine sediment metagenome</name>
    <dbReference type="NCBI Taxonomy" id="412755"/>
    <lineage>
        <taxon>unclassified sequences</taxon>
        <taxon>metagenomes</taxon>
        <taxon>ecological metagenomes</taxon>
    </lineage>
</organism>
<proteinExistence type="predicted"/>
<comment type="caution">
    <text evidence="2">The sequence shown here is derived from an EMBL/GenBank/DDBJ whole genome shotgun (WGS) entry which is preliminary data.</text>
</comment>
<dbReference type="EMBL" id="LAZR01000227">
    <property type="protein sequence ID" value="KKN80688.1"/>
    <property type="molecule type" value="Genomic_DNA"/>
</dbReference>
<evidence type="ECO:0000256" key="1">
    <source>
        <dbReference type="SAM" id="MobiDB-lite"/>
    </source>
</evidence>
<dbReference type="AlphaFoldDB" id="A0A0F9WPN8"/>
<protein>
    <submittedName>
        <fullName evidence="2">Uncharacterized protein</fullName>
    </submittedName>
</protein>
<feature type="region of interest" description="Disordered" evidence="1">
    <location>
        <begin position="918"/>
        <end position="937"/>
    </location>
</feature>
<reference evidence="2" key="1">
    <citation type="journal article" date="2015" name="Nature">
        <title>Complex archaea that bridge the gap between prokaryotes and eukaryotes.</title>
        <authorList>
            <person name="Spang A."/>
            <person name="Saw J.H."/>
            <person name="Jorgensen S.L."/>
            <person name="Zaremba-Niedzwiedzka K."/>
            <person name="Martijn J."/>
            <person name="Lind A.E."/>
            <person name="van Eijk R."/>
            <person name="Schleper C."/>
            <person name="Guy L."/>
            <person name="Ettema T.J."/>
        </authorList>
    </citation>
    <scope>NUCLEOTIDE SEQUENCE</scope>
</reference>
<name>A0A0F9WPN8_9ZZZZ</name>